<dbReference type="PANTHER" id="PTHR13593">
    <property type="match status" value="1"/>
</dbReference>
<reference evidence="6" key="1">
    <citation type="submission" date="2013-05" db="EMBL/GenBank/DDBJ databases">
        <authorList>
            <person name="Yim A.K.Y."/>
            <person name="Chan T.F."/>
            <person name="Ji K.M."/>
            <person name="Liu X.Y."/>
            <person name="Zhou J.W."/>
            <person name="Li R.Q."/>
            <person name="Yang K.Y."/>
            <person name="Li J."/>
            <person name="Li M."/>
            <person name="Law P.T.W."/>
            <person name="Wu Y.L."/>
            <person name="Cai Z.L."/>
            <person name="Qin H."/>
            <person name="Bao Y."/>
            <person name="Leung R.K.K."/>
            <person name="Ng P.K.S."/>
            <person name="Zou J."/>
            <person name="Zhong X.J."/>
            <person name="Ran P.X."/>
            <person name="Zhong N.S."/>
            <person name="Liu Z.G."/>
            <person name="Tsui S.K.W."/>
        </authorList>
    </citation>
    <scope>NUCLEOTIDE SEQUENCE</scope>
    <source>
        <strain evidence="6">Derf</strain>
        <tissue evidence="6">Whole organism</tissue>
    </source>
</reference>
<dbReference type="GO" id="GO:0008168">
    <property type="term" value="F:methyltransferase activity"/>
    <property type="evidence" value="ECO:0007669"/>
    <property type="project" value="UniProtKB-KW"/>
</dbReference>
<evidence type="ECO:0000313" key="7">
    <source>
        <dbReference type="Proteomes" id="UP000790347"/>
    </source>
</evidence>
<accession>A0A922L3M9</accession>
<sequence length="543" mass="63437">MYDYSIFRIINHQLSFEIVHSSSSSSFKLLITLIFIIINNQFIIVTKTSPLSLSSSSSSSASASSSSNAIVLSSPRRSSPMNISPQIWLSISSKPYRRLVLNWHHIDRRDLYSSWIALYDVEPTTSNFDYNFIERIFPITTTGKHITAKSYEYFSFESAFFNDKNKRYLNDFLRSGNGSALTKLSSSLWSGCIKYWIAYIQYNRRIVVKKCLRTRPRWMEHSMPFIGHRSILELALPGTHNAASYEISGKMNFPRLDKYIYCQDESVWNQLIYGIRFLDLRLAYDNEQKNERDRVWIAHGMVKVDILLVDVLEQVLAFLLSTHQEIIILDFHRFEDGLQESLPDIDERHSIIERLINDYLGSFLIPVDIGWNRPLRELIAMNKRVYIGYARDHRNRQFFHTNALHVWAGSDDPGILFRHLNDRSCRSPSTPYPVSLMGALTPKFFGLLRDKYDGLRSLAEQINHDLSVNVFDEWWQCMNVLCTDYFLGNNIIEYTIEANLWREKNRQKHLQQQQQQQTTSLPAVPYYQKDVNNNNIMLNLSKL</sequence>
<keyword evidence="4" id="KW-1015">Disulfide bond</keyword>
<evidence type="ECO:0000256" key="4">
    <source>
        <dbReference type="ARBA" id="ARBA00023157"/>
    </source>
</evidence>
<keyword evidence="2" id="KW-0479">Metal-binding</keyword>
<name>A0A922L3M9_DERFA</name>
<dbReference type="GO" id="GO:0016829">
    <property type="term" value="F:lyase activity"/>
    <property type="evidence" value="ECO:0007669"/>
    <property type="project" value="UniProtKB-KW"/>
</dbReference>
<keyword evidence="3" id="KW-0460">Magnesium</keyword>
<organism evidence="6 7">
    <name type="scientific">Dermatophagoides farinae</name>
    <name type="common">American house dust mite</name>
    <dbReference type="NCBI Taxonomy" id="6954"/>
    <lineage>
        <taxon>Eukaryota</taxon>
        <taxon>Metazoa</taxon>
        <taxon>Ecdysozoa</taxon>
        <taxon>Arthropoda</taxon>
        <taxon>Chelicerata</taxon>
        <taxon>Arachnida</taxon>
        <taxon>Acari</taxon>
        <taxon>Acariformes</taxon>
        <taxon>Sarcoptiformes</taxon>
        <taxon>Astigmata</taxon>
        <taxon>Psoroptidia</taxon>
        <taxon>Analgoidea</taxon>
        <taxon>Pyroglyphidae</taxon>
        <taxon>Dermatophagoidinae</taxon>
        <taxon>Dermatophagoides</taxon>
    </lineage>
</organism>
<dbReference type="InterPro" id="IPR017946">
    <property type="entry name" value="PLC-like_Pdiesterase_TIM-brl"/>
</dbReference>
<dbReference type="PANTHER" id="PTHR13593:SF103">
    <property type="entry name" value="RE10370P"/>
    <property type="match status" value="1"/>
</dbReference>
<keyword evidence="7" id="KW-1185">Reference proteome</keyword>
<evidence type="ECO:0000256" key="2">
    <source>
        <dbReference type="ARBA" id="ARBA00022723"/>
    </source>
</evidence>
<dbReference type="Gene3D" id="3.20.20.190">
    <property type="entry name" value="Phosphatidylinositol (PI) phosphodiesterase"/>
    <property type="match status" value="1"/>
</dbReference>
<dbReference type="SUPFAM" id="SSF51695">
    <property type="entry name" value="PLC-like phosphodiesterases"/>
    <property type="match status" value="1"/>
</dbReference>
<dbReference type="Proteomes" id="UP000790347">
    <property type="component" value="Unassembled WGS sequence"/>
</dbReference>
<dbReference type="GO" id="GO:0032259">
    <property type="term" value="P:methylation"/>
    <property type="evidence" value="ECO:0007669"/>
    <property type="project" value="UniProtKB-KW"/>
</dbReference>
<dbReference type="AlphaFoldDB" id="A0A922L3M9"/>
<keyword evidence="6" id="KW-0489">Methyltransferase</keyword>
<keyword evidence="6" id="KW-0808">Transferase</keyword>
<keyword evidence="5" id="KW-0456">Lyase</keyword>
<comment type="catalytic activity">
    <reaction evidence="1">
        <text>an N-(acyl)-sphingosylphosphoethanolamine = an N-(acyl)-sphingosyl-1,3-cyclic phosphate + ethanolamine</text>
        <dbReference type="Rhea" id="RHEA:60648"/>
        <dbReference type="ChEBI" id="CHEBI:57603"/>
        <dbReference type="ChEBI" id="CHEBI:143891"/>
        <dbReference type="ChEBI" id="CHEBI:143892"/>
    </reaction>
</comment>
<dbReference type="PROSITE" id="PS50007">
    <property type="entry name" value="PIPLC_X_DOMAIN"/>
    <property type="match status" value="1"/>
</dbReference>
<dbReference type="InterPro" id="IPR051057">
    <property type="entry name" value="PI-PLC_domain"/>
</dbReference>
<comment type="caution">
    <text evidence="6">The sequence shown here is derived from an EMBL/GenBank/DDBJ whole genome shotgun (WGS) entry which is preliminary data.</text>
</comment>
<dbReference type="GO" id="GO:0008081">
    <property type="term" value="F:phosphoric diester hydrolase activity"/>
    <property type="evidence" value="ECO:0007669"/>
    <property type="project" value="InterPro"/>
</dbReference>
<evidence type="ECO:0000313" key="6">
    <source>
        <dbReference type="EMBL" id="KAH9517168.1"/>
    </source>
</evidence>
<dbReference type="GO" id="GO:0006629">
    <property type="term" value="P:lipid metabolic process"/>
    <property type="evidence" value="ECO:0007669"/>
    <property type="project" value="InterPro"/>
</dbReference>
<evidence type="ECO:0000256" key="3">
    <source>
        <dbReference type="ARBA" id="ARBA00022842"/>
    </source>
</evidence>
<proteinExistence type="predicted"/>
<protein>
    <submittedName>
        <fullName evidence="6">Methyltransferase-like protein 6</fullName>
    </submittedName>
</protein>
<gene>
    <name evidence="6" type="primary">METTL6_3</name>
    <name evidence="6" type="ORF">DERF_007860</name>
</gene>
<evidence type="ECO:0000256" key="5">
    <source>
        <dbReference type="ARBA" id="ARBA00023239"/>
    </source>
</evidence>
<evidence type="ECO:0000256" key="1">
    <source>
        <dbReference type="ARBA" id="ARBA00000110"/>
    </source>
</evidence>
<reference evidence="6" key="2">
    <citation type="journal article" date="2022" name="Res Sq">
        <title>Comparative Genomics Reveals Insights into the Divergent Evolution of Astigmatic Mites and Household Pest Adaptations.</title>
        <authorList>
            <person name="Xiong Q."/>
            <person name="Wan A.T.-Y."/>
            <person name="Liu X.-Y."/>
            <person name="Fung C.S.-H."/>
            <person name="Xiao X."/>
            <person name="Malainual N."/>
            <person name="Hou J."/>
            <person name="Wang L."/>
            <person name="Wang M."/>
            <person name="Yang K."/>
            <person name="Cui Y."/>
            <person name="Leung E."/>
            <person name="Nong W."/>
            <person name="Shin S.-K."/>
            <person name="Au S."/>
            <person name="Jeong K.Y."/>
            <person name="Chew F.T."/>
            <person name="Hui J."/>
            <person name="Leung T.F."/>
            <person name="Tungtrongchitr A."/>
            <person name="Zhong N."/>
            <person name="Liu Z."/>
            <person name="Tsui S."/>
        </authorList>
    </citation>
    <scope>NUCLEOTIDE SEQUENCE</scope>
    <source>
        <strain evidence="6">Derf</strain>
        <tissue evidence="6">Whole organism</tissue>
    </source>
</reference>
<dbReference type="EMBL" id="ASGP02000003">
    <property type="protein sequence ID" value="KAH9517168.1"/>
    <property type="molecule type" value="Genomic_DNA"/>
</dbReference>
<dbReference type="GO" id="GO:0046872">
    <property type="term" value="F:metal ion binding"/>
    <property type="evidence" value="ECO:0007669"/>
    <property type="project" value="UniProtKB-KW"/>
</dbReference>